<gene>
    <name evidence="11" type="ORF">Klosneuvirus_1_255</name>
</gene>
<dbReference type="Pfam" id="PF00069">
    <property type="entry name" value="Pkinase"/>
    <property type="match status" value="1"/>
</dbReference>
<sequence length="385" mass="45103">MSESESSDSFDQNLIGEVLNKKYLLITPIGSGTFATVWLAMTLDTHKFYAIKIQNWEDFEDGVDEVEILKKLKKSNSKYINTIIDHFNYEVDDGICVCMVFELLVGSVYDIMKCPKYNDGLPLDVVKSIVYQLLHGMKIINEKYNIIHTDIKPENLLIVGKNNNHEEICQKVKNNVELMKSIKKNKQNYKQIKDIICNMDFTDIKEKYSIDNLFEFDKNVTIKLSDFGTYKDIDHQYFDIQTRYYRAPEIILGYSYNSSCDLWSVGCLIYELLSGQTLFDPDKNKRISRDRYHIHNMICILGKIPQYLIDKSKNKSLFFTHNNLLKGIDNINYIGLDRLINDTLSIKLDKTQIVLTCDLMIRMLNYDPFKRPTIDELLNHKWFVY</sequence>
<dbReference type="PROSITE" id="PS00107">
    <property type="entry name" value="PROTEIN_KINASE_ATP"/>
    <property type="match status" value="1"/>
</dbReference>
<keyword evidence="6 9" id="KW-0067">ATP-binding</keyword>
<evidence type="ECO:0000256" key="5">
    <source>
        <dbReference type="ARBA" id="ARBA00022777"/>
    </source>
</evidence>
<feature type="domain" description="Protein kinase" evidence="10">
    <location>
        <begin position="23"/>
        <end position="383"/>
    </location>
</feature>
<dbReference type="InterPro" id="IPR051334">
    <property type="entry name" value="SRPK"/>
</dbReference>
<name>A0A1V0SIE7_9VIRU</name>
<evidence type="ECO:0000256" key="6">
    <source>
        <dbReference type="ARBA" id="ARBA00022840"/>
    </source>
</evidence>
<dbReference type="PROSITE" id="PS50011">
    <property type="entry name" value="PROTEIN_KINASE_DOM"/>
    <property type="match status" value="1"/>
</dbReference>
<evidence type="ECO:0000259" key="10">
    <source>
        <dbReference type="PROSITE" id="PS50011"/>
    </source>
</evidence>
<reference evidence="11" key="1">
    <citation type="journal article" date="2017" name="Science">
        <title>Giant viruses with an expanded complement of translation system components.</title>
        <authorList>
            <person name="Schulz F."/>
            <person name="Yutin N."/>
            <person name="Ivanova N.N."/>
            <person name="Ortega D.R."/>
            <person name="Lee T.K."/>
            <person name="Vierheilig J."/>
            <person name="Daims H."/>
            <person name="Horn M."/>
            <person name="Wagner M."/>
            <person name="Jensen G.J."/>
            <person name="Kyrpides N.C."/>
            <person name="Koonin E.V."/>
            <person name="Woyke T."/>
        </authorList>
    </citation>
    <scope>NUCLEOTIDE SEQUENCE</scope>
    <source>
        <strain evidence="11">KNV1</strain>
    </source>
</reference>
<evidence type="ECO:0000256" key="2">
    <source>
        <dbReference type="ARBA" id="ARBA00022527"/>
    </source>
</evidence>
<evidence type="ECO:0000256" key="7">
    <source>
        <dbReference type="ARBA" id="ARBA00047899"/>
    </source>
</evidence>
<dbReference type="EC" id="2.7.11.1" evidence="1"/>
<protein>
    <recommendedName>
        <fullName evidence="1">non-specific serine/threonine protein kinase</fullName>
        <ecNumber evidence="1">2.7.11.1</ecNumber>
    </recommendedName>
</protein>
<comment type="catalytic activity">
    <reaction evidence="8">
        <text>L-seryl-[protein] + ATP = O-phospho-L-seryl-[protein] + ADP + H(+)</text>
        <dbReference type="Rhea" id="RHEA:17989"/>
        <dbReference type="Rhea" id="RHEA-COMP:9863"/>
        <dbReference type="Rhea" id="RHEA-COMP:11604"/>
        <dbReference type="ChEBI" id="CHEBI:15378"/>
        <dbReference type="ChEBI" id="CHEBI:29999"/>
        <dbReference type="ChEBI" id="CHEBI:30616"/>
        <dbReference type="ChEBI" id="CHEBI:83421"/>
        <dbReference type="ChEBI" id="CHEBI:456216"/>
        <dbReference type="EC" id="2.7.11.1"/>
    </reaction>
</comment>
<dbReference type="SMART" id="SM00220">
    <property type="entry name" value="S_TKc"/>
    <property type="match status" value="1"/>
</dbReference>
<keyword evidence="5 11" id="KW-0418">Kinase</keyword>
<evidence type="ECO:0000256" key="9">
    <source>
        <dbReference type="PROSITE-ProRule" id="PRU10141"/>
    </source>
</evidence>
<dbReference type="GO" id="GO:0050684">
    <property type="term" value="P:regulation of mRNA processing"/>
    <property type="evidence" value="ECO:0007669"/>
    <property type="project" value="TreeGrafter"/>
</dbReference>
<dbReference type="InterPro" id="IPR017441">
    <property type="entry name" value="Protein_kinase_ATP_BS"/>
</dbReference>
<dbReference type="SUPFAM" id="SSF56112">
    <property type="entry name" value="Protein kinase-like (PK-like)"/>
    <property type="match status" value="1"/>
</dbReference>
<proteinExistence type="predicted"/>
<evidence type="ECO:0000256" key="8">
    <source>
        <dbReference type="ARBA" id="ARBA00048679"/>
    </source>
</evidence>
<evidence type="ECO:0000256" key="4">
    <source>
        <dbReference type="ARBA" id="ARBA00022741"/>
    </source>
</evidence>
<dbReference type="InterPro" id="IPR000719">
    <property type="entry name" value="Prot_kinase_dom"/>
</dbReference>
<evidence type="ECO:0000256" key="1">
    <source>
        <dbReference type="ARBA" id="ARBA00012513"/>
    </source>
</evidence>
<dbReference type="PANTHER" id="PTHR47634:SF9">
    <property type="entry name" value="PROTEIN KINASE DOMAIN-CONTAINING PROTEIN-RELATED"/>
    <property type="match status" value="1"/>
</dbReference>
<dbReference type="EMBL" id="KY684108">
    <property type="protein sequence ID" value="ARF11398.1"/>
    <property type="molecule type" value="Genomic_DNA"/>
</dbReference>
<dbReference type="PROSITE" id="PS00108">
    <property type="entry name" value="PROTEIN_KINASE_ST"/>
    <property type="match status" value="1"/>
</dbReference>
<keyword evidence="2 11" id="KW-0723">Serine/threonine-protein kinase</keyword>
<organism evidence="11">
    <name type="scientific">Klosneuvirus KNV1</name>
    <dbReference type="NCBI Taxonomy" id="1977640"/>
    <lineage>
        <taxon>Viruses</taxon>
        <taxon>Varidnaviria</taxon>
        <taxon>Bamfordvirae</taxon>
        <taxon>Nucleocytoviricota</taxon>
        <taxon>Megaviricetes</taxon>
        <taxon>Imitervirales</taxon>
        <taxon>Mimiviridae</taxon>
        <taxon>Klosneuvirinae</taxon>
        <taxon>Klosneuvirus</taxon>
    </lineage>
</organism>
<dbReference type="InterPro" id="IPR008271">
    <property type="entry name" value="Ser/Thr_kinase_AS"/>
</dbReference>
<keyword evidence="4 9" id="KW-0547">Nucleotide-binding</keyword>
<feature type="binding site" evidence="9">
    <location>
        <position position="52"/>
    </location>
    <ligand>
        <name>ATP</name>
        <dbReference type="ChEBI" id="CHEBI:30616"/>
    </ligand>
</feature>
<dbReference type="Gene3D" id="3.30.200.20">
    <property type="entry name" value="Phosphorylase Kinase, domain 1"/>
    <property type="match status" value="1"/>
</dbReference>
<keyword evidence="3" id="KW-0808">Transferase</keyword>
<dbReference type="GO" id="GO:0004674">
    <property type="term" value="F:protein serine/threonine kinase activity"/>
    <property type="evidence" value="ECO:0007669"/>
    <property type="project" value="UniProtKB-KW"/>
</dbReference>
<dbReference type="GO" id="GO:0005524">
    <property type="term" value="F:ATP binding"/>
    <property type="evidence" value="ECO:0007669"/>
    <property type="project" value="UniProtKB-UniRule"/>
</dbReference>
<comment type="catalytic activity">
    <reaction evidence="7">
        <text>L-threonyl-[protein] + ATP = O-phospho-L-threonyl-[protein] + ADP + H(+)</text>
        <dbReference type="Rhea" id="RHEA:46608"/>
        <dbReference type="Rhea" id="RHEA-COMP:11060"/>
        <dbReference type="Rhea" id="RHEA-COMP:11605"/>
        <dbReference type="ChEBI" id="CHEBI:15378"/>
        <dbReference type="ChEBI" id="CHEBI:30013"/>
        <dbReference type="ChEBI" id="CHEBI:30616"/>
        <dbReference type="ChEBI" id="CHEBI:61977"/>
        <dbReference type="ChEBI" id="CHEBI:456216"/>
        <dbReference type="EC" id="2.7.11.1"/>
    </reaction>
</comment>
<evidence type="ECO:0000313" key="11">
    <source>
        <dbReference type="EMBL" id="ARF11398.1"/>
    </source>
</evidence>
<dbReference type="InterPro" id="IPR011009">
    <property type="entry name" value="Kinase-like_dom_sf"/>
</dbReference>
<accession>A0A1V0SIE7</accession>
<dbReference type="PANTHER" id="PTHR47634">
    <property type="entry name" value="PROTEIN KINASE DOMAIN-CONTAINING PROTEIN-RELATED"/>
    <property type="match status" value="1"/>
</dbReference>
<dbReference type="Gene3D" id="1.10.510.10">
    <property type="entry name" value="Transferase(Phosphotransferase) domain 1"/>
    <property type="match status" value="1"/>
</dbReference>
<evidence type="ECO:0000256" key="3">
    <source>
        <dbReference type="ARBA" id="ARBA00022679"/>
    </source>
</evidence>